<keyword evidence="7 9" id="KW-0413">Isomerase</keyword>
<dbReference type="Gene3D" id="3.10.50.40">
    <property type="match status" value="1"/>
</dbReference>
<organism evidence="12 13">
    <name type="scientific">Acidihalobacter ferrooxydans</name>
    <dbReference type="NCBI Taxonomy" id="1765967"/>
    <lineage>
        <taxon>Bacteria</taxon>
        <taxon>Pseudomonadati</taxon>
        <taxon>Pseudomonadota</taxon>
        <taxon>Gammaproteobacteria</taxon>
        <taxon>Chromatiales</taxon>
        <taxon>Ectothiorhodospiraceae</taxon>
        <taxon>Acidihalobacter</taxon>
    </lineage>
</organism>
<dbReference type="RefSeq" id="WP_076837346.1">
    <property type="nucleotide sequence ID" value="NZ_CP019434.1"/>
</dbReference>
<keyword evidence="5 9" id="KW-0697">Rotamase</keyword>
<dbReference type="InterPro" id="IPR001179">
    <property type="entry name" value="PPIase_FKBP_dom"/>
</dbReference>
<dbReference type="PROSITE" id="PS50059">
    <property type="entry name" value="FKBP_PPIASE"/>
    <property type="match status" value="1"/>
</dbReference>
<comment type="subcellular location">
    <subcellularLocation>
        <location evidence="2">Cytoplasm</location>
    </subcellularLocation>
</comment>
<dbReference type="PANTHER" id="PTHR47861:SF3">
    <property type="entry name" value="FKBP-TYPE PEPTIDYL-PROLYL CIS-TRANS ISOMERASE SLYD"/>
    <property type="match status" value="1"/>
</dbReference>
<dbReference type="Pfam" id="PF00254">
    <property type="entry name" value="FKBP_C"/>
    <property type="match status" value="1"/>
</dbReference>
<evidence type="ECO:0000256" key="5">
    <source>
        <dbReference type="ARBA" id="ARBA00023110"/>
    </source>
</evidence>
<evidence type="ECO:0000256" key="9">
    <source>
        <dbReference type="PROSITE-ProRule" id="PRU00277"/>
    </source>
</evidence>
<evidence type="ECO:0000256" key="3">
    <source>
        <dbReference type="ARBA" id="ARBA00006577"/>
    </source>
</evidence>
<evidence type="ECO:0000256" key="4">
    <source>
        <dbReference type="ARBA" id="ARBA00022490"/>
    </source>
</evidence>
<comment type="similarity">
    <text evidence="3 10">Belongs to the FKBP-type PPIase family.</text>
</comment>
<evidence type="ECO:0000256" key="10">
    <source>
        <dbReference type="RuleBase" id="RU003915"/>
    </source>
</evidence>
<keyword evidence="4" id="KW-0963">Cytoplasm</keyword>
<evidence type="ECO:0000313" key="13">
    <source>
        <dbReference type="Proteomes" id="UP000243807"/>
    </source>
</evidence>
<comment type="catalytic activity">
    <reaction evidence="1 9 10">
        <text>[protein]-peptidylproline (omega=180) = [protein]-peptidylproline (omega=0)</text>
        <dbReference type="Rhea" id="RHEA:16237"/>
        <dbReference type="Rhea" id="RHEA-COMP:10747"/>
        <dbReference type="Rhea" id="RHEA-COMP:10748"/>
        <dbReference type="ChEBI" id="CHEBI:83833"/>
        <dbReference type="ChEBI" id="CHEBI:83834"/>
        <dbReference type="EC" id="5.2.1.8"/>
    </reaction>
</comment>
<dbReference type="OrthoDB" id="9808891at2"/>
<evidence type="ECO:0000256" key="6">
    <source>
        <dbReference type="ARBA" id="ARBA00023186"/>
    </source>
</evidence>
<evidence type="ECO:0000256" key="8">
    <source>
        <dbReference type="ARBA" id="ARBA00037071"/>
    </source>
</evidence>
<evidence type="ECO:0000313" key="12">
    <source>
        <dbReference type="EMBL" id="APZ43710.1"/>
    </source>
</evidence>
<dbReference type="AlphaFoldDB" id="A0A1P8UIQ7"/>
<dbReference type="GO" id="GO:0042026">
    <property type="term" value="P:protein refolding"/>
    <property type="evidence" value="ECO:0007669"/>
    <property type="project" value="UniProtKB-ARBA"/>
</dbReference>
<gene>
    <name evidence="12" type="ORF">BW247_11915</name>
</gene>
<sequence length="161" mass="17141">MQISDKAVVTIDYTLTNDAGEVIDSSSGSEPLAYLHGTGSIIPGLENQLAGKSAGDNLKVRVEPAEGYGEYHESMIQTIDRAMFEGVDELAVGMEFHAQAQDGSMQVVRIAAIDGDNVTIDGNHPLAGVPLNFDVTVVEVREASDEELSHGHVHGPDGHHH</sequence>
<name>A0A1P8UIQ7_9GAMM</name>
<keyword evidence="13" id="KW-1185">Reference proteome</keyword>
<keyword evidence="6" id="KW-0143">Chaperone</keyword>
<evidence type="ECO:0000256" key="2">
    <source>
        <dbReference type="ARBA" id="ARBA00004496"/>
    </source>
</evidence>
<dbReference type="KEGG" id="afy:BW247_11915"/>
<comment type="function">
    <text evidence="8">Also involved in hydrogenase metallocenter assembly, probably by participating in the nickel insertion step. This function in hydrogenase biosynthesis requires chaperone activity and the presence of the metal-binding domain, but not PPIase activity.</text>
</comment>
<dbReference type="SUPFAM" id="SSF54534">
    <property type="entry name" value="FKBP-like"/>
    <property type="match status" value="1"/>
</dbReference>
<protein>
    <recommendedName>
        <fullName evidence="10">Peptidyl-prolyl cis-trans isomerase</fullName>
        <ecNumber evidence="10">5.2.1.8</ecNumber>
    </recommendedName>
</protein>
<evidence type="ECO:0000256" key="7">
    <source>
        <dbReference type="ARBA" id="ARBA00023235"/>
    </source>
</evidence>
<dbReference type="GO" id="GO:0005737">
    <property type="term" value="C:cytoplasm"/>
    <property type="evidence" value="ECO:0007669"/>
    <property type="project" value="UniProtKB-SubCell"/>
</dbReference>
<dbReference type="EC" id="5.2.1.8" evidence="10"/>
<evidence type="ECO:0000259" key="11">
    <source>
        <dbReference type="PROSITE" id="PS50059"/>
    </source>
</evidence>
<dbReference type="GO" id="GO:0003755">
    <property type="term" value="F:peptidyl-prolyl cis-trans isomerase activity"/>
    <property type="evidence" value="ECO:0007669"/>
    <property type="project" value="UniProtKB-UniRule"/>
</dbReference>
<evidence type="ECO:0000256" key="1">
    <source>
        <dbReference type="ARBA" id="ARBA00000971"/>
    </source>
</evidence>
<dbReference type="EMBL" id="CP019434">
    <property type="protein sequence ID" value="APZ43710.1"/>
    <property type="molecule type" value="Genomic_DNA"/>
</dbReference>
<dbReference type="InterPro" id="IPR046357">
    <property type="entry name" value="PPIase_dom_sf"/>
</dbReference>
<accession>A0A1P8UIQ7</accession>
<dbReference type="Proteomes" id="UP000243807">
    <property type="component" value="Chromosome"/>
</dbReference>
<reference evidence="12 13" key="1">
    <citation type="submission" date="2017-01" db="EMBL/GenBank/DDBJ databases">
        <title>Draft sequence of Acidihalobacter ferrooxidans strain DSM 14175 (strain V8).</title>
        <authorList>
            <person name="Khaleque H.N."/>
            <person name="Ramsay J.P."/>
            <person name="Murphy R.J.T."/>
            <person name="Kaksonen A.H."/>
            <person name="Boxall N.J."/>
            <person name="Watkin E.L.J."/>
        </authorList>
    </citation>
    <scope>NUCLEOTIDE SEQUENCE [LARGE SCALE GENOMIC DNA]</scope>
    <source>
        <strain evidence="12 13">V8</strain>
    </source>
</reference>
<dbReference type="PANTHER" id="PTHR47861">
    <property type="entry name" value="FKBP-TYPE PEPTIDYL-PROLYL CIS-TRANS ISOMERASE SLYD"/>
    <property type="match status" value="1"/>
</dbReference>
<feature type="domain" description="PPIase FKBP-type" evidence="11">
    <location>
        <begin position="6"/>
        <end position="70"/>
    </location>
</feature>
<dbReference type="STRING" id="1765967.BW247_11915"/>
<proteinExistence type="inferred from homology"/>